<dbReference type="Pfam" id="PF01968">
    <property type="entry name" value="Hydantoinase_A"/>
    <property type="match status" value="1"/>
</dbReference>
<feature type="domain" description="Hydantoinase A/oxoprolinase" evidence="2">
    <location>
        <begin position="216"/>
        <end position="505"/>
    </location>
</feature>
<dbReference type="RefSeq" id="WP_379794618.1">
    <property type="nucleotide sequence ID" value="NZ_JBHTBB010000002.1"/>
</dbReference>
<name>A0ABD6AEY5_9EURY</name>
<dbReference type="EMBL" id="JBHTBF010000003">
    <property type="protein sequence ID" value="MFC7318755.1"/>
    <property type="molecule type" value="Genomic_DNA"/>
</dbReference>
<dbReference type="InterPro" id="IPR002821">
    <property type="entry name" value="Hydantoinase_A"/>
</dbReference>
<evidence type="ECO:0000313" key="6">
    <source>
        <dbReference type="Proteomes" id="UP001596547"/>
    </source>
</evidence>
<dbReference type="InterPro" id="IPR008040">
    <property type="entry name" value="Hydant_A_N"/>
</dbReference>
<feature type="domain" description="Acetophenone carboxylase-like C-terminal" evidence="4">
    <location>
        <begin position="522"/>
        <end position="693"/>
    </location>
</feature>
<dbReference type="Pfam" id="PF05378">
    <property type="entry name" value="Hydant_A_N"/>
    <property type="match status" value="1"/>
</dbReference>
<dbReference type="Pfam" id="PF19278">
    <property type="entry name" value="Hydant_A_C"/>
    <property type="match status" value="1"/>
</dbReference>
<keyword evidence="6" id="KW-1185">Reference proteome</keyword>
<dbReference type="SUPFAM" id="SSF53067">
    <property type="entry name" value="Actin-like ATPase domain"/>
    <property type="match status" value="1"/>
</dbReference>
<evidence type="ECO:0000259" key="3">
    <source>
        <dbReference type="Pfam" id="PF05378"/>
    </source>
</evidence>
<evidence type="ECO:0000256" key="1">
    <source>
        <dbReference type="SAM" id="MobiDB-lite"/>
    </source>
</evidence>
<reference evidence="5 6" key="1">
    <citation type="journal article" date="2019" name="Int. J. Syst. Evol. Microbiol.">
        <title>The Global Catalogue of Microorganisms (GCM) 10K type strain sequencing project: providing services to taxonomists for standard genome sequencing and annotation.</title>
        <authorList>
            <consortium name="The Broad Institute Genomics Platform"/>
            <consortium name="The Broad Institute Genome Sequencing Center for Infectious Disease"/>
            <person name="Wu L."/>
            <person name="Ma J."/>
        </authorList>
    </citation>
    <scope>NUCLEOTIDE SEQUENCE [LARGE SCALE GENOMIC DNA]</scope>
    <source>
        <strain evidence="5 6">PSR21</strain>
    </source>
</reference>
<evidence type="ECO:0000259" key="4">
    <source>
        <dbReference type="Pfam" id="PF19278"/>
    </source>
</evidence>
<dbReference type="PANTHER" id="PTHR11365">
    <property type="entry name" value="5-OXOPROLINASE RELATED"/>
    <property type="match status" value="1"/>
</dbReference>
<feature type="region of interest" description="Disordered" evidence="1">
    <location>
        <begin position="617"/>
        <end position="642"/>
    </location>
</feature>
<dbReference type="InterPro" id="IPR043129">
    <property type="entry name" value="ATPase_NBD"/>
</dbReference>
<dbReference type="Proteomes" id="UP001596547">
    <property type="component" value="Unassembled WGS sequence"/>
</dbReference>
<dbReference type="Gene3D" id="3.30.420.40">
    <property type="match status" value="1"/>
</dbReference>
<comment type="caution">
    <text evidence="5">The sequence shown here is derived from an EMBL/GenBank/DDBJ whole genome shotgun (WGS) entry which is preliminary data.</text>
</comment>
<evidence type="ECO:0000259" key="2">
    <source>
        <dbReference type="Pfam" id="PF01968"/>
    </source>
</evidence>
<organism evidence="5 6">
    <name type="scientific">Halomarina halobia</name>
    <dbReference type="NCBI Taxonomy" id="3033386"/>
    <lineage>
        <taxon>Archaea</taxon>
        <taxon>Methanobacteriati</taxon>
        <taxon>Methanobacteriota</taxon>
        <taxon>Stenosarchaea group</taxon>
        <taxon>Halobacteria</taxon>
        <taxon>Halobacteriales</taxon>
        <taxon>Natronomonadaceae</taxon>
        <taxon>Halomarina</taxon>
    </lineage>
</organism>
<dbReference type="InterPro" id="IPR045079">
    <property type="entry name" value="Oxoprolinase-like"/>
</dbReference>
<dbReference type="InterPro" id="IPR049517">
    <property type="entry name" value="ACX-like_C"/>
</dbReference>
<dbReference type="PANTHER" id="PTHR11365:SF23">
    <property type="entry name" value="HYPOTHETICAL 5-OXOPROLINASE (EUROFUNG)-RELATED"/>
    <property type="match status" value="1"/>
</dbReference>
<protein>
    <submittedName>
        <fullName evidence="5">Hydantoinase/oxoprolinase family protein</fullName>
    </submittedName>
</protein>
<gene>
    <name evidence="5" type="ORF">ACFQPE_18420</name>
</gene>
<evidence type="ECO:0000313" key="5">
    <source>
        <dbReference type="EMBL" id="MFC7318755.1"/>
    </source>
</evidence>
<feature type="domain" description="Hydantoinase/oxoprolinase N-terminal" evidence="3">
    <location>
        <begin position="7"/>
        <end position="194"/>
    </location>
</feature>
<sequence length="700" mass="75017">MGYLCNVDIGGTHTDVAVIDEEGTITGAKVQSTPGDFARGFLDSLDAIASELGIGTTELLESSDLVSHGTTVGTNAVIEGEESETALVTTRGTEDTLFLMRGAPGRTSGLPIERVLRYQHAEKPEPIVPRQRVYGINERIDSMGDVVVEFNEEQARDVARTLHDAGVESVAVSFLWSFLEPDHEERMISILESELDDDVFLTRSNRLVPKWGEYERTTAVAINAAIGPVTSRYINDIDEELSDRGYEGELLVMLIGGGVAPAADAIREPVRTIDSGPAAGMIGCSYLADHLGHEDIIAADMGGTSFDVGLLTDGEPLTNATNVINKYDYAIRNIDIDSIGNGGGSIAWYDQDTDRLEVGPQSAGADPGPACYDQGGSEPTITDADLLLGFFNPGEFLGGRMTLDRGLAEAAIGDLADTLGMSVTETASGIVEIANAQMADLVGQRTINRGYDPRNFVLYAYGGAGPLHMAAVADQLDIETVVVPGGSASSVWSALGISSSDVLHRNEVSNIRTVAPFDPGSVTRRFEDVESDVVDKLRDNGFTEDEIRIERYADLRYGAQVHQIPVPMPGGTLGRDDVDDMIVRFERKYEELYGKGAGASESGFELVAVRVDGYGRTTKPQLEQSGADGEGSPDGTEDVFWPRESRRIETDIYYDADVGPGTSIAGPAVVRMENTTIAIPPNDTCEIDSYSNFNISIGGN</sequence>
<dbReference type="AlphaFoldDB" id="A0ABD6AEY5"/>
<proteinExistence type="predicted"/>
<accession>A0ABD6AEY5</accession>